<evidence type="ECO:0000256" key="1">
    <source>
        <dbReference type="SAM" id="MobiDB-lite"/>
    </source>
</evidence>
<comment type="caution">
    <text evidence="2">The sequence shown here is derived from an EMBL/GenBank/DDBJ whole genome shotgun (WGS) entry which is preliminary data.</text>
</comment>
<proteinExistence type="predicted"/>
<sequence length="285" mass="31960">MIKGGITPEKYRLFLALSDSHGKKEVSHVLTVCRSIYADGIQGQGGDELKKTSELIDLLSQVLLIDLYKQKNTHKKMKKEVSFDDVAYLVYDSTIKDAKHQLKRVKVHKNPLFTAQAEIAEVVGWLTLLKLALHYNIRNNSNPFLKKELTRNVLTSITGTIKKHKMGIPLQTDLLSIGSNSLYFSPDHMVEILAGKLLKLNPESKIEDVMDFIRKEVLVGLKGEKHQTLKGVKQHVANGLQSIPTQQGVNSGRLDRGRSPSRLVEAEKKCEDEGPINDSSVHFFP</sequence>
<gene>
    <name evidence="2" type="ORF">BGC07_04780</name>
</gene>
<feature type="region of interest" description="Disordered" evidence="1">
    <location>
        <begin position="244"/>
        <end position="285"/>
    </location>
</feature>
<dbReference type="Proteomes" id="UP000094329">
    <property type="component" value="Unassembled WGS sequence"/>
</dbReference>
<evidence type="ECO:0000313" key="2">
    <source>
        <dbReference type="EMBL" id="ODN42373.1"/>
    </source>
</evidence>
<protein>
    <submittedName>
        <fullName evidence="2">Uncharacterized protein</fullName>
    </submittedName>
</protein>
<evidence type="ECO:0000313" key="3">
    <source>
        <dbReference type="Proteomes" id="UP000094329"/>
    </source>
</evidence>
<keyword evidence="3" id="KW-1185">Reference proteome</keyword>
<dbReference type="EMBL" id="MDTU01000001">
    <property type="protein sequence ID" value="ODN42373.1"/>
    <property type="molecule type" value="Genomic_DNA"/>
</dbReference>
<feature type="compositionally biased region" description="Basic and acidic residues" evidence="1">
    <location>
        <begin position="253"/>
        <end position="272"/>
    </location>
</feature>
<name>A0ABX3A0Q0_9GAMM</name>
<dbReference type="RefSeq" id="WP_069312170.1">
    <property type="nucleotide sequence ID" value="NZ_MDTU01000001.1"/>
</dbReference>
<accession>A0ABX3A0Q0</accession>
<reference evidence="2 3" key="1">
    <citation type="submission" date="2016-08" db="EMBL/GenBank/DDBJ databases">
        <title>Draft genome sequence of Candidatus Piscirickettsia litoralis, from seawater.</title>
        <authorList>
            <person name="Wan X."/>
            <person name="Lee A.J."/>
            <person name="Hou S."/>
            <person name="Donachie S.P."/>
        </authorList>
    </citation>
    <scope>NUCLEOTIDE SEQUENCE [LARGE SCALE GENOMIC DNA]</scope>
    <source>
        <strain evidence="2 3">Y2</strain>
    </source>
</reference>
<organism evidence="2 3">
    <name type="scientific">Piscirickettsia litoralis</name>
    <dbReference type="NCBI Taxonomy" id="1891921"/>
    <lineage>
        <taxon>Bacteria</taxon>
        <taxon>Pseudomonadati</taxon>
        <taxon>Pseudomonadota</taxon>
        <taxon>Gammaproteobacteria</taxon>
        <taxon>Thiotrichales</taxon>
        <taxon>Piscirickettsiaceae</taxon>
        <taxon>Piscirickettsia</taxon>
    </lineage>
</organism>